<feature type="region of interest" description="Disordered" evidence="2">
    <location>
        <begin position="411"/>
        <end position="430"/>
    </location>
</feature>
<reference evidence="4" key="2">
    <citation type="submission" date="2020-05" db="UniProtKB">
        <authorList>
            <consortium name="EnsemblMetazoa"/>
        </authorList>
    </citation>
    <scope>IDENTIFICATION</scope>
    <source>
        <strain evidence="4">maculatus3</strain>
    </source>
</reference>
<sequence length="430" mass="50221">MGSNARPTIVLCLSLVSMAIPALSEAVASLPCKVQVTNNMMTRLLKTNRTEGECAETWTSLQAYLEQITQNLTECMQREVSAQASDAAATACQPLFEKLEQQSEEIRRQINTDMQDKLLHEQIEIAKAKNAIERIKKELKTVQAEIKGYYQQLLLIYIDAGDIRRALRYYHRLVFLKEGNLPATILGFVYVSPKHENRRLENLLALVKRLPTPDEQMTLYKLIQPQVMNRTTQHYSFLGMLAALDMDRFIKEKEESEFKKLRDTMYMHVMKHWKFQMLGGKFQDVVAFAKKYPDLYDRIAARMAFVQPQYWYKFSYSQFVTFPNLLPRPNHRLAAFREILRQVKQRNKHHFPYYLAKLAKQVDICEQYIKKEHNELDGKEELIKLKTQFSDFDKSNGYDYYLKNVDKLTKTKPPIPGNSNRPRGGLTGRR</sequence>
<feature type="chain" id="PRO_5008136521" evidence="3">
    <location>
        <begin position="25"/>
        <end position="430"/>
    </location>
</feature>
<dbReference type="EnsemblMetazoa" id="AMAM020016-RA">
    <property type="protein sequence ID" value="AMAM020016-PA"/>
    <property type="gene ID" value="AMAM020016"/>
</dbReference>
<dbReference type="Proteomes" id="UP000075901">
    <property type="component" value="Unassembled WGS sequence"/>
</dbReference>
<feature type="signal peptide" evidence="3">
    <location>
        <begin position="1"/>
        <end position="24"/>
    </location>
</feature>
<evidence type="ECO:0000256" key="1">
    <source>
        <dbReference type="SAM" id="Coils"/>
    </source>
</evidence>
<proteinExistence type="predicted"/>
<evidence type="ECO:0000313" key="4">
    <source>
        <dbReference type="EnsemblMetazoa" id="AMAM020016-PA"/>
    </source>
</evidence>
<keyword evidence="1" id="KW-0175">Coiled coil</keyword>
<name>A0A182T5H0_9DIPT</name>
<protein>
    <submittedName>
        <fullName evidence="4">Uncharacterized protein</fullName>
    </submittedName>
</protein>
<evidence type="ECO:0000256" key="2">
    <source>
        <dbReference type="SAM" id="MobiDB-lite"/>
    </source>
</evidence>
<evidence type="ECO:0000313" key="5">
    <source>
        <dbReference type="Proteomes" id="UP000075901"/>
    </source>
</evidence>
<evidence type="ECO:0000256" key="3">
    <source>
        <dbReference type="SAM" id="SignalP"/>
    </source>
</evidence>
<keyword evidence="3" id="KW-0732">Signal</keyword>
<reference evidence="5" key="1">
    <citation type="submission" date="2013-09" db="EMBL/GenBank/DDBJ databases">
        <title>The Genome Sequence of Anopheles maculatus species B.</title>
        <authorList>
            <consortium name="The Broad Institute Genomics Platform"/>
            <person name="Neafsey D.E."/>
            <person name="Besansky N."/>
            <person name="Howell P."/>
            <person name="Walton C."/>
            <person name="Young S.K."/>
            <person name="Zeng Q."/>
            <person name="Gargeya S."/>
            <person name="Fitzgerald M."/>
            <person name="Haas B."/>
            <person name="Abouelleil A."/>
            <person name="Allen A.W."/>
            <person name="Alvarado L."/>
            <person name="Arachchi H.M."/>
            <person name="Berlin A.M."/>
            <person name="Chapman S.B."/>
            <person name="Gainer-Dewar J."/>
            <person name="Goldberg J."/>
            <person name="Griggs A."/>
            <person name="Gujja S."/>
            <person name="Hansen M."/>
            <person name="Howarth C."/>
            <person name="Imamovic A."/>
            <person name="Ireland A."/>
            <person name="Larimer J."/>
            <person name="McCowan C."/>
            <person name="Murphy C."/>
            <person name="Pearson M."/>
            <person name="Poon T.W."/>
            <person name="Priest M."/>
            <person name="Roberts A."/>
            <person name="Saif S."/>
            <person name="Shea T."/>
            <person name="Sisk P."/>
            <person name="Sykes S."/>
            <person name="Wortman J."/>
            <person name="Nusbaum C."/>
            <person name="Birren B."/>
        </authorList>
    </citation>
    <scope>NUCLEOTIDE SEQUENCE [LARGE SCALE GENOMIC DNA]</scope>
    <source>
        <strain evidence="5">maculatus3</strain>
    </source>
</reference>
<organism evidence="4 5">
    <name type="scientific">Anopheles maculatus</name>
    <dbReference type="NCBI Taxonomy" id="74869"/>
    <lineage>
        <taxon>Eukaryota</taxon>
        <taxon>Metazoa</taxon>
        <taxon>Ecdysozoa</taxon>
        <taxon>Arthropoda</taxon>
        <taxon>Hexapoda</taxon>
        <taxon>Insecta</taxon>
        <taxon>Pterygota</taxon>
        <taxon>Neoptera</taxon>
        <taxon>Endopterygota</taxon>
        <taxon>Diptera</taxon>
        <taxon>Nematocera</taxon>
        <taxon>Culicoidea</taxon>
        <taxon>Culicidae</taxon>
        <taxon>Anophelinae</taxon>
        <taxon>Anopheles</taxon>
        <taxon>Anopheles maculatus group</taxon>
    </lineage>
</organism>
<accession>A0A182T5H0</accession>
<keyword evidence="5" id="KW-1185">Reference proteome</keyword>
<dbReference type="AlphaFoldDB" id="A0A182T5H0"/>
<feature type="coiled-coil region" evidence="1">
    <location>
        <begin position="96"/>
        <end position="152"/>
    </location>
</feature>
<dbReference type="VEuPathDB" id="VectorBase:AMAM020016"/>